<protein>
    <submittedName>
        <fullName evidence="2">Uncharacterized protein</fullName>
    </submittedName>
</protein>
<reference evidence="2" key="1">
    <citation type="submission" date="2014-11" db="EMBL/GenBank/DDBJ databases">
        <authorList>
            <person name="Amaro Gonzalez C."/>
        </authorList>
    </citation>
    <scope>NUCLEOTIDE SEQUENCE</scope>
</reference>
<feature type="compositionally biased region" description="Basic residues" evidence="1">
    <location>
        <begin position="127"/>
        <end position="140"/>
    </location>
</feature>
<name>A0A0E9XVS7_ANGAN</name>
<evidence type="ECO:0000313" key="2">
    <source>
        <dbReference type="EMBL" id="JAI06750.1"/>
    </source>
</evidence>
<reference evidence="2" key="2">
    <citation type="journal article" date="2015" name="Fish Shellfish Immunol.">
        <title>Early steps in the European eel (Anguilla anguilla)-Vibrio vulnificus interaction in the gills: Role of the RtxA13 toxin.</title>
        <authorList>
            <person name="Callol A."/>
            <person name="Pajuelo D."/>
            <person name="Ebbesson L."/>
            <person name="Teles M."/>
            <person name="MacKenzie S."/>
            <person name="Amaro C."/>
        </authorList>
    </citation>
    <scope>NUCLEOTIDE SEQUENCE</scope>
</reference>
<organism evidence="2">
    <name type="scientific">Anguilla anguilla</name>
    <name type="common">European freshwater eel</name>
    <name type="synonym">Muraena anguilla</name>
    <dbReference type="NCBI Taxonomy" id="7936"/>
    <lineage>
        <taxon>Eukaryota</taxon>
        <taxon>Metazoa</taxon>
        <taxon>Chordata</taxon>
        <taxon>Craniata</taxon>
        <taxon>Vertebrata</taxon>
        <taxon>Euteleostomi</taxon>
        <taxon>Actinopterygii</taxon>
        <taxon>Neopterygii</taxon>
        <taxon>Teleostei</taxon>
        <taxon>Anguilliformes</taxon>
        <taxon>Anguillidae</taxon>
        <taxon>Anguilla</taxon>
    </lineage>
</organism>
<feature type="region of interest" description="Disordered" evidence="1">
    <location>
        <begin position="114"/>
        <end position="140"/>
    </location>
</feature>
<evidence type="ECO:0000256" key="1">
    <source>
        <dbReference type="SAM" id="MobiDB-lite"/>
    </source>
</evidence>
<feature type="region of interest" description="Disordered" evidence="1">
    <location>
        <begin position="42"/>
        <end position="61"/>
    </location>
</feature>
<sequence>MMMEYPAPASPTPAKMMDVNIAKRFPQLSLPQQPQQSLFFNPRKTRAGKIIKTPDPSMPPKYHTSSVMFSLLEAGTPPGKNSKILHRTQRIASGMRVMPRHLAQLPEHMVPDCCGQTGVQKQSQKNNLKKPQKKKLQPLQ</sequence>
<proteinExistence type="predicted"/>
<dbReference type="EMBL" id="GBXM01001828">
    <property type="protein sequence ID" value="JAI06750.1"/>
    <property type="molecule type" value="Transcribed_RNA"/>
</dbReference>
<accession>A0A0E9XVS7</accession>
<dbReference type="AlphaFoldDB" id="A0A0E9XVS7"/>